<organism evidence="2 3">
    <name type="scientific">Streptomyces morookaense</name>
    <name type="common">Streptoverticillium morookaense</name>
    <dbReference type="NCBI Taxonomy" id="1970"/>
    <lineage>
        <taxon>Bacteria</taxon>
        <taxon>Bacillati</taxon>
        <taxon>Actinomycetota</taxon>
        <taxon>Actinomycetes</taxon>
        <taxon>Kitasatosporales</taxon>
        <taxon>Streptomycetaceae</taxon>
        <taxon>Streptomyces</taxon>
    </lineage>
</organism>
<sequence length="148" mass="15696">MATDENSRLSRESAAESLALAEQAQAAVDSIKPPRRHELTLAACVAAAFLANLLPRPYDLVAIAVSFVCMITIVVRQVQVSGVKHRYTPKVGRQMLGGAVLGLLGFVGADLLDRLAGMSWIWVPAALLVAGGTLVTDRLPRKKGIPAP</sequence>
<protein>
    <submittedName>
        <fullName evidence="2">Uncharacterized protein</fullName>
    </submittedName>
</protein>
<feature type="transmembrane region" description="Helical" evidence="1">
    <location>
        <begin position="60"/>
        <end position="79"/>
    </location>
</feature>
<gene>
    <name evidence="2" type="ORF">HG542_13390</name>
</gene>
<keyword evidence="1" id="KW-0472">Membrane</keyword>
<evidence type="ECO:0000256" key="1">
    <source>
        <dbReference type="SAM" id="Phobius"/>
    </source>
</evidence>
<proteinExistence type="predicted"/>
<dbReference type="RefSeq" id="WP_171080981.1">
    <property type="nucleotide sequence ID" value="NZ_BNBU01000010.1"/>
</dbReference>
<keyword evidence="3" id="KW-1185">Reference proteome</keyword>
<evidence type="ECO:0000313" key="2">
    <source>
        <dbReference type="EMBL" id="NVK78659.1"/>
    </source>
</evidence>
<reference evidence="2 3" key="1">
    <citation type="submission" date="2020-04" db="EMBL/GenBank/DDBJ databases">
        <title>Draft Genome Sequence of Streptomyces morookaense DSM 40503, an 8-azaguanine-producing strain.</title>
        <authorList>
            <person name="Qi J."/>
            <person name="Gao J.-M."/>
        </authorList>
    </citation>
    <scope>NUCLEOTIDE SEQUENCE [LARGE SCALE GENOMIC DNA]</scope>
    <source>
        <strain evidence="2 3">DSM 40503</strain>
    </source>
</reference>
<dbReference type="Proteomes" id="UP000587462">
    <property type="component" value="Unassembled WGS sequence"/>
</dbReference>
<keyword evidence="1" id="KW-0812">Transmembrane</keyword>
<feature type="transmembrane region" description="Helical" evidence="1">
    <location>
        <begin position="115"/>
        <end position="135"/>
    </location>
</feature>
<evidence type="ECO:0000313" key="3">
    <source>
        <dbReference type="Proteomes" id="UP000587462"/>
    </source>
</evidence>
<accession>A0A7Y7E7R1</accession>
<name>A0A7Y7E7R1_STRMO</name>
<keyword evidence="1" id="KW-1133">Transmembrane helix</keyword>
<dbReference type="EMBL" id="JABBXF010000027">
    <property type="protein sequence ID" value="NVK78659.1"/>
    <property type="molecule type" value="Genomic_DNA"/>
</dbReference>
<feature type="transmembrane region" description="Helical" evidence="1">
    <location>
        <begin position="91"/>
        <end position="109"/>
    </location>
</feature>
<dbReference type="AlphaFoldDB" id="A0A7Y7E7R1"/>
<comment type="caution">
    <text evidence="2">The sequence shown here is derived from an EMBL/GenBank/DDBJ whole genome shotgun (WGS) entry which is preliminary data.</text>
</comment>